<keyword evidence="3 4" id="KW-0413">Isomerase</keyword>
<organism evidence="5 6">
    <name type="scientific">Uliginosibacterium sediminicola</name>
    <dbReference type="NCBI Taxonomy" id="2024550"/>
    <lineage>
        <taxon>Bacteria</taxon>
        <taxon>Pseudomonadati</taxon>
        <taxon>Pseudomonadota</taxon>
        <taxon>Betaproteobacteria</taxon>
        <taxon>Rhodocyclales</taxon>
        <taxon>Zoogloeaceae</taxon>
        <taxon>Uliginosibacterium</taxon>
    </lineage>
</organism>
<name>A0ABU9Z174_9RHOO</name>
<dbReference type="CDD" id="cd09020">
    <property type="entry name" value="D-hex-6-P-epi_like"/>
    <property type="match status" value="1"/>
</dbReference>
<dbReference type="Pfam" id="PF01263">
    <property type="entry name" value="Aldose_epim"/>
    <property type="match status" value="1"/>
</dbReference>
<evidence type="ECO:0000256" key="4">
    <source>
        <dbReference type="PIRNR" id="PIRNR016020"/>
    </source>
</evidence>
<dbReference type="RefSeq" id="WP_345920301.1">
    <property type="nucleotide sequence ID" value="NZ_JBDIVE010000007.1"/>
</dbReference>
<evidence type="ECO:0000256" key="2">
    <source>
        <dbReference type="ARBA" id="ARBA00005866"/>
    </source>
</evidence>
<evidence type="ECO:0000313" key="6">
    <source>
        <dbReference type="Proteomes" id="UP001410394"/>
    </source>
</evidence>
<proteinExistence type="inferred from homology"/>
<dbReference type="EC" id="5.1.3.15" evidence="4"/>
<dbReference type="Gene3D" id="2.70.98.10">
    <property type="match status" value="1"/>
</dbReference>
<accession>A0ABU9Z174</accession>
<comment type="similarity">
    <text evidence="2 4">Belongs to the glucose-6-phosphate 1-epimerase family.</text>
</comment>
<reference evidence="5 6" key="1">
    <citation type="journal article" date="2018" name="Int. J. Syst. Evol. Microbiol.">
        <title>Uliginosibacterium sediminicola sp. nov., isolated from freshwater sediment.</title>
        <authorList>
            <person name="Hwang W.M."/>
            <person name="Kim S.M."/>
            <person name="Kang K."/>
            <person name="Ahn T.Y."/>
        </authorList>
    </citation>
    <scope>NUCLEOTIDE SEQUENCE [LARGE SCALE GENOMIC DNA]</scope>
    <source>
        <strain evidence="5 6">M1-21</strain>
    </source>
</reference>
<keyword evidence="6" id="KW-1185">Reference proteome</keyword>
<comment type="catalytic activity">
    <reaction evidence="1">
        <text>alpha-D-glucose 6-phosphate = beta-D-glucose 6-phosphate</text>
        <dbReference type="Rhea" id="RHEA:16249"/>
        <dbReference type="ChEBI" id="CHEBI:58225"/>
        <dbReference type="ChEBI" id="CHEBI:58247"/>
        <dbReference type="EC" id="5.1.3.15"/>
    </reaction>
</comment>
<dbReference type="InterPro" id="IPR008183">
    <property type="entry name" value="Aldose_1/G6P_1-epimerase"/>
</dbReference>
<sequence>MSSPVSQPQRIDFHGMPAIHLRAPDGAEAIVMEHGAHIVSWKPAGGVERLYLSPDAVFSEGKAIRGGVPVIFPQFGDRGPLQGHGFARNQVWEVVASRAGEDHAMAHLCLRDSDASRALWPHQFLLELTLSISGARLDIELECSNPGSEPISFMAALHTYLAVREVEQASLQGLHGQRYYDAVKKKDMRETGTELVIEEETDRVYFDTRNPLLLKEPHRALAIQSERLPDTVVWNPWVERSIKFSDFPDKGFRHMLCVEAATIEHPVQLAAQHSWWGRQTLMAL</sequence>
<protein>
    <recommendedName>
        <fullName evidence="4">Putative glucose-6-phosphate 1-epimerase</fullName>
        <ecNumber evidence="4">5.1.3.15</ecNumber>
    </recommendedName>
</protein>
<dbReference type="InterPro" id="IPR014718">
    <property type="entry name" value="GH-type_carb-bd"/>
</dbReference>
<dbReference type="PANTHER" id="PTHR11122:SF13">
    <property type="entry name" value="GLUCOSE-6-PHOSPHATE 1-EPIMERASE"/>
    <property type="match status" value="1"/>
</dbReference>
<evidence type="ECO:0000313" key="5">
    <source>
        <dbReference type="EMBL" id="MEN3069533.1"/>
    </source>
</evidence>
<dbReference type="PANTHER" id="PTHR11122">
    <property type="entry name" value="APOSPORY-ASSOCIATED PROTEIN C-RELATED"/>
    <property type="match status" value="1"/>
</dbReference>
<gene>
    <name evidence="5" type="ORF">ABDB84_13665</name>
</gene>
<dbReference type="Proteomes" id="UP001410394">
    <property type="component" value="Unassembled WGS sequence"/>
</dbReference>
<comment type="caution">
    <text evidence="5">The sequence shown here is derived from an EMBL/GenBank/DDBJ whole genome shotgun (WGS) entry which is preliminary data.</text>
</comment>
<dbReference type="PIRSF" id="PIRSF016020">
    <property type="entry name" value="PHexose_mutarotase"/>
    <property type="match status" value="1"/>
</dbReference>
<dbReference type="EMBL" id="JBDIVE010000007">
    <property type="protein sequence ID" value="MEN3069533.1"/>
    <property type="molecule type" value="Genomic_DNA"/>
</dbReference>
<evidence type="ECO:0000256" key="1">
    <source>
        <dbReference type="ARBA" id="ARBA00001096"/>
    </source>
</evidence>
<dbReference type="SUPFAM" id="SSF74650">
    <property type="entry name" value="Galactose mutarotase-like"/>
    <property type="match status" value="1"/>
</dbReference>
<dbReference type="InterPro" id="IPR011013">
    <property type="entry name" value="Gal_mutarotase_sf_dom"/>
</dbReference>
<evidence type="ECO:0000256" key="3">
    <source>
        <dbReference type="ARBA" id="ARBA00023235"/>
    </source>
</evidence>
<dbReference type="InterPro" id="IPR025532">
    <property type="entry name" value="G6P_1-epimerase"/>
</dbReference>